<reference evidence="8 9" key="1">
    <citation type="submission" date="2019-08" db="EMBL/GenBank/DDBJ databases">
        <title>Deep-cultivation of Planctomycetes and their phenomic and genomic characterization uncovers novel biology.</title>
        <authorList>
            <person name="Wiegand S."/>
            <person name="Jogler M."/>
            <person name="Boedeker C."/>
            <person name="Pinto D."/>
            <person name="Vollmers J."/>
            <person name="Rivas-Marin E."/>
            <person name="Kohn T."/>
            <person name="Peeters S.H."/>
            <person name="Heuer A."/>
            <person name="Rast P."/>
            <person name="Oberbeckmann S."/>
            <person name="Bunk B."/>
            <person name="Jeske O."/>
            <person name="Meyerdierks A."/>
            <person name="Storesund J.E."/>
            <person name="Kallscheuer N."/>
            <person name="Luecker S."/>
            <person name="Lage O.M."/>
            <person name="Pohl T."/>
            <person name="Merkel B.J."/>
            <person name="Hornburger P."/>
            <person name="Mueller R.-W."/>
            <person name="Bruemmer F."/>
            <person name="Labrenz M."/>
            <person name="Spormann A.M."/>
            <person name="Op den Camp H."/>
            <person name="Overmann J."/>
            <person name="Amann R."/>
            <person name="Jetten M.S.M."/>
            <person name="Mascher T."/>
            <person name="Medema M.H."/>
            <person name="Devos D.P."/>
            <person name="Kaster A.-K."/>
            <person name="Ovreas L."/>
            <person name="Rohde M."/>
            <person name="Galperin M.Y."/>
            <person name="Jogler C."/>
        </authorList>
    </citation>
    <scope>NUCLEOTIDE SEQUENCE [LARGE SCALE GENOMIC DNA]</scope>
    <source>
        <strain evidence="8 9">Pr1d</strain>
    </source>
</reference>
<evidence type="ECO:0000313" key="8">
    <source>
        <dbReference type="EMBL" id="QEG37844.1"/>
    </source>
</evidence>
<keyword evidence="2" id="KW-1277">Toxin-antitoxin system</keyword>
<dbReference type="InterPro" id="IPR038570">
    <property type="entry name" value="HicA_sf"/>
</dbReference>
<dbReference type="Pfam" id="PF07927">
    <property type="entry name" value="HicA_toxin"/>
    <property type="match status" value="1"/>
</dbReference>
<protein>
    <submittedName>
        <fullName evidence="8">YcfA-like protein</fullName>
    </submittedName>
</protein>
<dbReference type="GO" id="GO:0016787">
    <property type="term" value="F:hydrolase activity"/>
    <property type="evidence" value="ECO:0007669"/>
    <property type="project" value="UniProtKB-KW"/>
</dbReference>
<dbReference type="GO" id="GO:0004519">
    <property type="term" value="F:endonuclease activity"/>
    <property type="evidence" value="ECO:0007669"/>
    <property type="project" value="UniProtKB-KW"/>
</dbReference>
<evidence type="ECO:0000256" key="2">
    <source>
        <dbReference type="ARBA" id="ARBA00022649"/>
    </source>
</evidence>
<organism evidence="8 9">
    <name type="scientific">Bythopirellula goksoeyrii</name>
    <dbReference type="NCBI Taxonomy" id="1400387"/>
    <lineage>
        <taxon>Bacteria</taxon>
        <taxon>Pseudomonadati</taxon>
        <taxon>Planctomycetota</taxon>
        <taxon>Planctomycetia</taxon>
        <taxon>Pirellulales</taxon>
        <taxon>Lacipirellulaceae</taxon>
        <taxon>Bythopirellula</taxon>
    </lineage>
</organism>
<accession>A0A5B9QGD3</accession>
<evidence type="ECO:0000256" key="4">
    <source>
        <dbReference type="ARBA" id="ARBA00022759"/>
    </source>
</evidence>
<dbReference type="EMBL" id="CP042913">
    <property type="protein sequence ID" value="QEG37844.1"/>
    <property type="molecule type" value="Genomic_DNA"/>
</dbReference>
<comment type="similarity">
    <text evidence="1">Belongs to the HicA mRNA interferase family.</text>
</comment>
<keyword evidence="4" id="KW-0255">Endonuclease</keyword>
<dbReference type="OrthoDB" id="9799854at2"/>
<keyword evidence="6" id="KW-0694">RNA-binding</keyword>
<evidence type="ECO:0000313" key="9">
    <source>
        <dbReference type="Proteomes" id="UP000323917"/>
    </source>
</evidence>
<keyword evidence="7" id="KW-0346">Stress response</keyword>
<evidence type="ECO:0000256" key="3">
    <source>
        <dbReference type="ARBA" id="ARBA00022722"/>
    </source>
</evidence>
<dbReference type="Gene3D" id="3.30.920.30">
    <property type="entry name" value="Hypothetical protein"/>
    <property type="match status" value="1"/>
</dbReference>
<name>A0A5B9QGD3_9BACT</name>
<dbReference type="RefSeq" id="WP_148076018.1">
    <property type="nucleotide sequence ID" value="NZ_CP042913.1"/>
</dbReference>
<dbReference type="InterPro" id="IPR012933">
    <property type="entry name" value="HicA_mRNA_interferase"/>
</dbReference>
<sequence>MKRKDLLKHLRRQGCELLREGRGHSVWVNPANEQQAAIPRHREINDYTARGICRQLGVSEC</sequence>
<dbReference type="Proteomes" id="UP000323917">
    <property type="component" value="Chromosome"/>
</dbReference>
<dbReference type="AlphaFoldDB" id="A0A5B9QGD3"/>
<gene>
    <name evidence="8" type="ORF">Pr1d_51920</name>
</gene>
<keyword evidence="5" id="KW-0378">Hydrolase</keyword>
<keyword evidence="3" id="KW-0540">Nuclease</keyword>
<dbReference type="SUPFAM" id="SSF54786">
    <property type="entry name" value="YcfA/nrd intein domain"/>
    <property type="match status" value="1"/>
</dbReference>
<proteinExistence type="inferred from homology"/>
<evidence type="ECO:0000256" key="6">
    <source>
        <dbReference type="ARBA" id="ARBA00022884"/>
    </source>
</evidence>
<evidence type="ECO:0000256" key="1">
    <source>
        <dbReference type="ARBA" id="ARBA00006620"/>
    </source>
</evidence>
<dbReference type="KEGG" id="bgok:Pr1d_51920"/>
<dbReference type="GO" id="GO:0003729">
    <property type="term" value="F:mRNA binding"/>
    <property type="evidence" value="ECO:0007669"/>
    <property type="project" value="InterPro"/>
</dbReference>
<evidence type="ECO:0000256" key="5">
    <source>
        <dbReference type="ARBA" id="ARBA00022801"/>
    </source>
</evidence>
<keyword evidence="9" id="KW-1185">Reference proteome</keyword>
<evidence type="ECO:0000256" key="7">
    <source>
        <dbReference type="ARBA" id="ARBA00023016"/>
    </source>
</evidence>